<dbReference type="Proteomes" id="UP000077002">
    <property type="component" value="Unassembled WGS sequence"/>
</dbReference>
<accession>A0A177F1S0</accession>
<proteinExistence type="predicted"/>
<feature type="region of interest" description="Disordered" evidence="1">
    <location>
        <begin position="64"/>
        <end position="126"/>
    </location>
</feature>
<sequence>MSQKLPTPSAIPLAAFREALRLYPSLVENVYRSKLKNDNKKVTEALKRDRWRFDELPAAVAAAAAAEPVSSGADVDGEVASASKKDKSKTKQVKTKKNGSSGTQGGGGGGGGLTKDDVERLVQWKM</sequence>
<dbReference type="EMBL" id="LVKK01000075">
    <property type="protein sequence ID" value="OAG37252.1"/>
    <property type="molecule type" value="Genomic_DNA"/>
</dbReference>
<feature type="compositionally biased region" description="Gly residues" evidence="1">
    <location>
        <begin position="102"/>
        <end position="113"/>
    </location>
</feature>
<gene>
    <name evidence="2" type="ORF">AYO21_08551</name>
</gene>
<keyword evidence="3" id="KW-1185">Reference proteome</keyword>
<reference evidence="2 3" key="1">
    <citation type="submission" date="2016-03" db="EMBL/GenBank/DDBJ databases">
        <title>Draft genome sequence of the Fonsecaea monophora CBS 269.37.</title>
        <authorList>
            <person name="Bombassaro A."/>
            <person name="Vinicius W.A."/>
            <person name="De Hoog S."/>
            <person name="Sun J."/>
            <person name="Souza E.M."/>
            <person name="Raittz R.T."/>
            <person name="Costa F."/>
            <person name="Leao A.C."/>
            <person name="Tadra-Sfeir M.Z."/>
            <person name="Baura V."/>
            <person name="Balsanelli E."/>
            <person name="Pedrosa F.O."/>
            <person name="Moreno L.F."/>
            <person name="Steffens M.B."/>
            <person name="Xi L."/>
            <person name="Bocca A.L."/>
            <person name="Felipe M.S."/>
            <person name="Teixeira M."/>
            <person name="Telles Filho F.Q."/>
            <person name="Azevedo C.M."/>
            <person name="Gomes R."/>
            <person name="Vicente V.A."/>
        </authorList>
    </citation>
    <scope>NUCLEOTIDE SEQUENCE [LARGE SCALE GENOMIC DNA]</scope>
    <source>
        <strain evidence="2 3">CBS 269.37</strain>
    </source>
</reference>
<dbReference type="AlphaFoldDB" id="A0A177F1S0"/>
<dbReference type="GeneID" id="34603694"/>
<comment type="caution">
    <text evidence="2">The sequence shown here is derived from an EMBL/GenBank/DDBJ whole genome shotgun (WGS) entry which is preliminary data.</text>
</comment>
<dbReference type="OrthoDB" id="4160262at2759"/>
<name>A0A177F1S0_9EURO</name>
<feature type="compositionally biased region" description="Basic residues" evidence="1">
    <location>
        <begin position="86"/>
        <end position="97"/>
    </location>
</feature>
<protein>
    <submittedName>
        <fullName evidence="2">Uncharacterized protein</fullName>
    </submittedName>
</protein>
<organism evidence="2 3">
    <name type="scientific">Fonsecaea monophora</name>
    <dbReference type="NCBI Taxonomy" id="254056"/>
    <lineage>
        <taxon>Eukaryota</taxon>
        <taxon>Fungi</taxon>
        <taxon>Dikarya</taxon>
        <taxon>Ascomycota</taxon>
        <taxon>Pezizomycotina</taxon>
        <taxon>Eurotiomycetes</taxon>
        <taxon>Chaetothyriomycetidae</taxon>
        <taxon>Chaetothyriales</taxon>
        <taxon>Herpotrichiellaceae</taxon>
        <taxon>Fonsecaea</taxon>
    </lineage>
</organism>
<feature type="compositionally biased region" description="Basic and acidic residues" evidence="1">
    <location>
        <begin position="114"/>
        <end position="126"/>
    </location>
</feature>
<evidence type="ECO:0000256" key="1">
    <source>
        <dbReference type="SAM" id="MobiDB-lite"/>
    </source>
</evidence>
<dbReference type="RefSeq" id="XP_022509204.1">
    <property type="nucleotide sequence ID" value="XM_022658494.1"/>
</dbReference>
<evidence type="ECO:0000313" key="3">
    <source>
        <dbReference type="Proteomes" id="UP000077002"/>
    </source>
</evidence>
<evidence type="ECO:0000313" key="2">
    <source>
        <dbReference type="EMBL" id="OAG37252.1"/>
    </source>
</evidence>